<dbReference type="AlphaFoldDB" id="A0A176WGP0"/>
<feature type="region of interest" description="Disordered" evidence="1">
    <location>
        <begin position="307"/>
        <end position="331"/>
    </location>
</feature>
<gene>
    <name evidence="2" type="ORF">AXG93_1962s1730</name>
</gene>
<feature type="region of interest" description="Disordered" evidence="1">
    <location>
        <begin position="77"/>
        <end position="151"/>
    </location>
</feature>
<feature type="compositionally biased region" description="Basic and acidic residues" evidence="1">
    <location>
        <begin position="86"/>
        <end position="100"/>
    </location>
</feature>
<evidence type="ECO:0000313" key="3">
    <source>
        <dbReference type="Proteomes" id="UP000077202"/>
    </source>
</evidence>
<evidence type="ECO:0000313" key="2">
    <source>
        <dbReference type="EMBL" id="OAE31316.1"/>
    </source>
</evidence>
<keyword evidence="3" id="KW-1185">Reference proteome</keyword>
<evidence type="ECO:0000256" key="1">
    <source>
        <dbReference type="SAM" id="MobiDB-lite"/>
    </source>
</evidence>
<dbReference type="Proteomes" id="UP000077202">
    <property type="component" value="Unassembled WGS sequence"/>
</dbReference>
<accession>A0A176WGP0</accession>
<dbReference type="EMBL" id="LVLJ01001129">
    <property type="protein sequence ID" value="OAE31316.1"/>
    <property type="molecule type" value="Genomic_DNA"/>
</dbReference>
<name>A0A176WGP0_MARPO</name>
<feature type="compositionally biased region" description="Polar residues" evidence="1">
    <location>
        <begin position="131"/>
        <end position="144"/>
    </location>
</feature>
<proteinExistence type="predicted"/>
<comment type="caution">
    <text evidence="2">The sequence shown here is derived from an EMBL/GenBank/DDBJ whole genome shotgun (WGS) entry which is preliminary data.</text>
</comment>
<organism evidence="2 3">
    <name type="scientific">Marchantia polymorpha subsp. ruderalis</name>
    <dbReference type="NCBI Taxonomy" id="1480154"/>
    <lineage>
        <taxon>Eukaryota</taxon>
        <taxon>Viridiplantae</taxon>
        <taxon>Streptophyta</taxon>
        <taxon>Embryophyta</taxon>
        <taxon>Marchantiophyta</taxon>
        <taxon>Marchantiopsida</taxon>
        <taxon>Marchantiidae</taxon>
        <taxon>Marchantiales</taxon>
        <taxon>Marchantiaceae</taxon>
        <taxon>Marchantia</taxon>
    </lineage>
</organism>
<sequence length="331" mass="36868">MLWTIDNLTKVLGPCAGKDRDYMFKKDNVKITRAEEFTFCSTLQDARSGTNGWKTADYKDPKRRAIALKKSHLKRQHGRLAKRRKMIDDSGEGRRPESRVAKTQVTRIRMSKTGARPKKKANRRRDVFDFSESSVAKSDAAASTTDEEKREKPTLWIVEGVPSGVQAEVLMEVAVEPSEERTAIVSLSLPPLEQTRSMGSDEVLQPKTSEELPKDLTLNEEILEQVVAQVGGLVVDAPEFHCPHRLKKRQEEKEVRSGEVTKVLCRDSEKYDSDQESSSGKEGIRVCNYNGEGTSCELDNRVCDHEGDVAGAKEPSSGEGNGVQSFLAEPS</sequence>
<protein>
    <submittedName>
        <fullName evidence="2">Uncharacterized protein</fullName>
    </submittedName>
</protein>
<reference evidence="2" key="1">
    <citation type="submission" date="2016-03" db="EMBL/GenBank/DDBJ databases">
        <title>Mechanisms controlling the formation of the plant cell surface in tip-growing cells are functionally conserved among land plants.</title>
        <authorList>
            <person name="Honkanen S."/>
            <person name="Jones V.A."/>
            <person name="Morieri G."/>
            <person name="Champion C."/>
            <person name="Hetherington A.J."/>
            <person name="Kelly S."/>
            <person name="Saint-Marcoux D."/>
            <person name="Proust H."/>
            <person name="Prescott H."/>
            <person name="Dolan L."/>
        </authorList>
    </citation>
    <scope>NUCLEOTIDE SEQUENCE [LARGE SCALE GENOMIC DNA]</scope>
    <source>
        <tissue evidence="2">Whole gametophyte</tissue>
    </source>
</reference>